<evidence type="ECO:0000256" key="7">
    <source>
        <dbReference type="ARBA" id="ARBA00022927"/>
    </source>
</evidence>
<dbReference type="GO" id="GO:0009306">
    <property type="term" value="P:protein secretion"/>
    <property type="evidence" value="ECO:0007669"/>
    <property type="project" value="InterPro"/>
</dbReference>
<geneLocation type="plastid" evidence="14"/>
<evidence type="ECO:0000256" key="6">
    <source>
        <dbReference type="ARBA" id="ARBA00022692"/>
    </source>
</evidence>
<dbReference type="NCBIfam" id="TIGR00810">
    <property type="entry name" value="secG"/>
    <property type="match status" value="1"/>
</dbReference>
<evidence type="ECO:0000256" key="10">
    <source>
        <dbReference type="ARBA" id="ARBA00023136"/>
    </source>
</evidence>
<evidence type="ECO:0000313" key="14">
    <source>
        <dbReference type="EMBL" id="AOM65894.1"/>
    </source>
</evidence>
<keyword evidence="13" id="KW-0732">Signal</keyword>
<proteinExistence type="inferred from homology"/>
<dbReference type="GO" id="GO:0015450">
    <property type="term" value="F:protein-transporting ATPase activity"/>
    <property type="evidence" value="ECO:0007669"/>
    <property type="project" value="InterPro"/>
</dbReference>
<protein>
    <recommendedName>
        <fullName evidence="4">Probable protein-export membrane protein SecG</fullName>
    </recommendedName>
    <alternativeName>
        <fullName evidence="3">Probable protein-export membrane protein secG</fullName>
    </alternativeName>
</protein>
<evidence type="ECO:0000256" key="13">
    <source>
        <dbReference type="SAM" id="SignalP"/>
    </source>
</evidence>
<accession>A0A1C9CC18</accession>
<evidence type="ECO:0000256" key="12">
    <source>
        <dbReference type="SAM" id="Phobius"/>
    </source>
</evidence>
<evidence type="ECO:0000256" key="3">
    <source>
        <dbReference type="ARBA" id="ARBA00013657"/>
    </source>
</evidence>
<comment type="subcellular location">
    <subcellularLocation>
        <location evidence="1">Membrane</location>
        <topology evidence="1">Multi-pass membrane protein</topology>
    </subcellularLocation>
</comment>
<keyword evidence="5" id="KW-0813">Transport</keyword>
<feature type="transmembrane region" description="Helical" evidence="12">
    <location>
        <begin position="46"/>
        <end position="66"/>
    </location>
</feature>
<keyword evidence="6 12" id="KW-0812">Transmembrane</keyword>
<evidence type="ECO:0000256" key="1">
    <source>
        <dbReference type="ARBA" id="ARBA00004141"/>
    </source>
</evidence>
<evidence type="ECO:0000256" key="2">
    <source>
        <dbReference type="ARBA" id="ARBA00008445"/>
    </source>
</evidence>
<feature type="chain" id="PRO_5008894050" description="Probable protein-export membrane protein SecG" evidence="13">
    <location>
        <begin position="26"/>
        <end position="69"/>
    </location>
</feature>
<feature type="signal peptide" evidence="13">
    <location>
        <begin position="1"/>
        <end position="25"/>
    </location>
</feature>
<dbReference type="EMBL" id="KX284717">
    <property type="protein sequence ID" value="AOM65894.1"/>
    <property type="molecule type" value="Genomic_DNA"/>
</dbReference>
<evidence type="ECO:0000256" key="4">
    <source>
        <dbReference type="ARBA" id="ARBA00015435"/>
    </source>
</evidence>
<dbReference type="InterPro" id="IPR004692">
    <property type="entry name" value="SecG"/>
</dbReference>
<organism evidence="14">
    <name type="scientific">Asparagopsis taxiformis</name>
    <dbReference type="NCBI Taxonomy" id="260499"/>
    <lineage>
        <taxon>Eukaryota</taxon>
        <taxon>Rhodophyta</taxon>
        <taxon>Florideophyceae</taxon>
        <taxon>Rhodymeniophycidae</taxon>
        <taxon>Bonnemaisoniales</taxon>
        <taxon>Bonnemaisoniaceae</taxon>
        <taxon>Asparagopsis</taxon>
    </lineage>
</organism>
<keyword evidence="10 12" id="KW-0472">Membrane</keyword>
<evidence type="ECO:0000256" key="5">
    <source>
        <dbReference type="ARBA" id="ARBA00022448"/>
    </source>
</evidence>
<sequence length="69" mass="7945">MKLIWYFVSLFLILFILINNPRSNGVGILGNQGQVLNSTRSTEKNLQLITIILVFCFFLLTIYNSIHID</sequence>
<gene>
    <name evidence="14" type="primary">secG</name>
    <name evidence="14" type="ORF">Aspa_015</name>
</gene>
<dbReference type="GO" id="GO:0016020">
    <property type="term" value="C:membrane"/>
    <property type="evidence" value="ECO:0007669"/>
    <property type="project" value="UniProtKB-SubCell"/>
</dbReference>
<evidence type="ECO:0000256" key="11">
    <source>
        <dbReference type="ARBA" id="ARBA00025638"/>
    </source>
</evidence>
<name>A0A1C9CC18_9FLOR</name>
<comment type="function">
    <text evidence="11">Involved in protein export. Participates in an early event of protein translocation across the chloroplast thylakoid membrane.</text>
</comment>
<keyword evidence="7" id="KW-0653">Protein transport</keyword>
<dbReference type="AlphaFoldDB" id="A0A1C9CC18"/>
<evidence type="ECO:0000256" key="9">
    <source>
        <dbReference type="ARBA" id="ARBA00023010"/>
    </source>
</evidence>
<dbReference type="GeneID" id="29070395"/>
<dbReference type="Pfam" id="PF03840">
    <property type="entry name" value="SecG"/>
    <property type="match status" value="1"/>
</dbReference>
<comment type="similarity">
    <text evidence="2">Belongs to the SecG family.</text>
</comment>
<evidence type="ECO:0000256" key="8">
    <source>
        <dbReference type="ARBA" id="ARBA00022989"/>
    </source>
</evidence>
<keyword evidence="8 12" id="KW-1133">Transmembrane helix</keyword>
<dbReference type="RefSeq" id="YP_009294411.1">
    <property type="nucleotide sequence ID" value="NC_031148.1"/>
</dbReference>
<keyword evidence="9" id="KW-0811">Translocation</keyword>
<keyword evidence="14" id="KW-0934">Plastid</keyword>
<reference evidence="14" key="1">
    <citation type="journal article" date="2016" name="BMC Biol.">
        <title>Parallel evolution of highly conserved plastid genome architecture in red seaweeds and seed plants.</title>
        <authorList>
            <person name="Lee J."/>
            <person name="Cho C.H."/>
            <person name="Park S.I."/>
            <person name="Choi J.W."/>
            <person name="Song H.S."/>
            <person name="West J.A."/>
            <person name="Bhattacharya D."/>
            <person name="Yoon H.S."/>
        </authorList>
    </citation>
    <scope>NUCLEOTIDE SEQUENCE</scope>
</reference>